<proteinExistence type="predicted"/>
<dbReference type="EMBL" id="LBMM01017466">
    <property type="protein sequence ID" value="KMQ84079.1"/>
    <property type="molecule type" value="Genomic_DNA"/>
</dbReference>
<gene>
    <name evidence="1" type="ORF">RF55_18463</name>
</gene>
<sequence length="243" mass="27951">MQPDEPQQGTSAQTTVSALREIELLRRERDLAARKTELFRRELELLRMSPRPEEDALVRSSVKKWQELIDLVSEFNGNNLDFDRWEKQIKKLLSSYDLDDHRAKALVCSRLSGKALKWYHSRVDCVKLSFDDLLRELGRMYGQRPDQLMLRRELEARVWNAGETFADYLHDKVTLGNRVPVSDTEIISYVIEGISSQELRTQGTMLSIGRSYADCICKRSGAKGSISLTSYATSWGSSSDRKR</sequence>
<name>A0A0J7K1C7_LASNI</name>
<evidence type="ECO:0000313" key="2">
    <source>
        <dbReference type="Proteomes" id="UP000036403"/>
    </source>
</evidence>
<organism evidence="1 2">
    <name type="scientific">Lasius niger</name>
    <name type="common">Black garden ant</name>
    <dbReference type="NCBI Taxonomy" id="67767"/>
    <lineage>
        <taxon>Eukaryota</taxon>
        <taxon>Metazoa</taxon>
        <taxon>Ecdysozoa</taxon>
        <taxon>Arthropoda</taxon>
        <taxon>Hexapoda</taxon>
        <taxon>Insecta</taxon>
        <taxon>Pterygota</taxon>
        <taxon>Neoptera</taxon>
        <taxon>Endopterygota</taxon>
        <taxon>Hymenoptera</taxon>
        <taxon>Apocrita</taxon>
        <taxon>Aculeata</taxon>
        <taxon>Formicoidea</taxon>
        <taxon>Formicidae</taxon>
        <taxon>Formicinae</taxon>
        <taxon>Lasius</taxon>
        <taxon>Lasius</taxon>
    </lineage>
</organism>
<dbReference type="OrthoDB" id="7699516at2759"/>
<accession>A0A0J7K1C7</accession>
<dbReference type="AlphaFoldDB" id="A0A0J7K1C7"/>
<evidence type="ECO:0000313" key="1">
    <source>
        <dbReference type="EMBL" id="KMQ84079.1"/>
    </source>
</evidence>
<comment type="caution">
    <text evidence="1">The sequence shown here is derived from an EMBL/GenBank/DDBJ whole genome shotgun (WGS) entry which is preliminary data.</text>
</comment>
<keyword evidence="2" id="KW-1185">Reference proteome</keyword>
<dbReference type="Proteomes" id="UP000036403">
    <property type="component" value="Unassembled WGS sequence"/>
</dbReference>
<dbReference type="STRING" id="67767.A0A0J7K1C7"/>
<evidence type="ECO:0008006" key="3">
    <source>
        <dbReference type="Google" id="ProtNLM"/>
    </source>
</evidence>
<protein>
    <recommendedName>
        <fullName evidence="3">Retrotransposon gag domain-containing protein</fullName>
    </recommendedName>
</protein>
<reference evidence="1 2" key="1">
    <citation type="submission" date="2015-04" db="EMBL/GenBank/DDBJ databases">
        <title>Lasius niger genome sequencing.</title>
        <authorList>
            <person name="Konorov E.A."/>
            <person name="Nikitin M.A."/>
            <person name="Kirill M.V."/>
            <person name="Chang P."/>
        </authorList>
    </citation>
    <scope>NUCLEOTIDE SEQUENCE [LARGE SCALE GENOMIC DNA]</scope>
    <source>
        <tissue evidence="1">Whole</tissue>
    </source>
</reference>
<dbReference type="PaxDb" id="67767-A0A0J7K1C7"/>